<name>A0A5N6N106_9ASTR</name>
<sequence length="76" mass="9037">MKQPDDHTRFDGKEELKQVINNEMNNWELRWKSILVLQVVWSSYRDVVMNRFSHQDYRDIASGLIEGLATFGVAYF</sequence>
<organism evidence="1 2">
    <name type="scientific">Mikania micrantha</name>
    <name type="common">bitter vine</name>
    <dbReference type="NCBI Taxonomy" id="192012"/>
    <lineage>
        <taxon>Eukaryota</taxon>
        <taxon>Viridiplantae</taxon>
        <taxon>Streptophyta</taxon>
        <taxon>Embryophyta</taxon>
        <taxon>Tracheophyta</taxon>
        <taxon>Spermatophyta</taxon>
        <taxon>Magnoliopsida</taxon>
        <taxon>eudicotyledons</taxon>
        <taxon>Gunneridae</taxon>
        <taxon>Pentapetalae</taxon>
        <taxon>asterids</taxon>
        <taxon>campanulids</taxon>
        <taxon>Asterales</taxon>
        <taxon>Asteraceae</taxon>
        <taxon>Asteroideae</taxon>
        <taxon>Heliantheae alliance</taxon>
        <taxon>Eupatorieae</taxon>
        <taxon>Mikania</taxon>
    </lineage>
</organism>
<comment type="caution">
    <text evidence="1">The sequence shown here is derived from an EMBL/GenBank/DDBJ whole genome shotgun (WGS) entry which is preliminary data.</text>
</comment>
<keyword evidence="2" id="KW-1185">Reference proteome</keyword>
<gene>
    <name evidence="1" type="ORF">E3N88_28974</name>
</gene>
<protein>
    <submittedName>
        <fullName evidence="1">Uncharacterized protein</fullName>
    </submittedName>
</protein>
<evidence type="ECO:0000313" key="1">
    <source>
        <dbReference type="EMBL" id="KAD4180383.1"/>
    </source>
</evidence>
<dbReference type="AlphaFoldDB" id="A0A5N6N106"/>
<reference evidence="1 2" key="1">
    <citation type="submission" date="2019-05" db="EMBL/GenBank/DDBJ databases">
        <title>Mikania micrantha, genome provides insights into the molecular mechanism of rapid growth.</title>
        <authorList>
            <person name="Liu B."/>
        </authorList>
    </citation>
    <scope>NUCLEOTIDE SEQUENCE [LARGE SCALE GENOMIC DNA]</scope>
    <source>
        <strain evidence="1">NLD-2019</strain>
        <tissue evidence="1">Leaf</tissue>
    </source>
</reference>
<dbReference type="Proteomes" id="UP000326396">
    <property type="component" value="Linkage Group LG4"/>
</dbReference>
<evidence type="ECO:0000313" key="2">
    <source>
        <dbReference type="Proteomes" id="UP000326396"/>
    </source>
</evidence>
<accession>A0A5N6N106</accession>
<proteinExistence type="predicted"/>
<dbReference type="EMBL" id="SZYD01000014">
    <property type="protein sequence ID" value="KAD4180383.1"/>
    <property type="molecule type" value="Genomic_DNA"/>
</dbReference>